<proteinExistence type="predicted"/>
<dbReference type="InterPro" id="IPR015926">
    <property type="entry name" value="Cytolysin/lectin"/>
</dbReference>
<organism evidence="1 2">
    <name type="scientific">Metarhizium anisopliae BRIP 53293</name>
    <dbReference type="NCBI Taxonomy" id="1291518"/>
    <lineage>
        <taxon>Eukaryota</taxon>
        <taxon>Fungi</taxon>
        <taxon>Dikarya</taxon>
        <taxon>Ascomycota</taxon>
        <taxon>Pezizomycotina</taxon>
        <taxon>Sordariomycetes</taxon>
        <taxon>Hypocreomycetidae</taxon>
        <taxon>Hypocreales</taxon>
        <taxon>Clavicipitaceae</taxon>
        <taxon>Metarhizium</taxon>
    </lineage>
</organism>
<dbReference type="Gene3D" id="2.60.270.20">
    <property type="entry name" value="Cytolysin/lectin"/>
    <property type="match status" value="1"/>
</dbReference>
<accession>A0A0D9P8B5</accession>
<dbReference type="SUPFAM" id="SSF63724">
    <property type="entry name" value="Cytolysin/lectin"/>
    <property type="match status" value="1"/>
</dbReference>
<evidence type="ECO:0000313" key="1">
    <source>
        <dbReference type="EMBL" id="KJK82469.1"/>
    </source>
</evidence>
<keyword evidence="2" id="KW-1185">Reference proteome</keyword>
<evidence type="ECO:0008006" key="3">
    <source>
        <dbReference type="Google" id="ProtNLM"/>
    </source>
</evidence>
<name>A0A0D9P8B5_METAN</name>
<reference evidence="2" key="1">
    <citation type="journal article" date="2014" name="BMC Genomics">
        <title>The genome sequence of the biocontrol fungus Metarhizium anisopliae and comparative genomics of Metarhizium species.</title>
        <authorList>
            <person name="Pattemore J.A."/>
            <person name="Hane J.K."/>
            <person name="Williams A.H."/>
            <person name="Wilson B.A."/>
            <person name="Stodart B.J."/>
            <person name="Ash G.J."/>
        </authorList>
    </citation>
    <scope>NUCLEOTIDE SEQUENCE [LARGE SCALE GENOMIC DNA]</scope>
    <source>
        <strain evidence="2">BRIP 53293</strain>
    </source>
</reference>
<evidence type="ECO:0000313" key="2">
    <source>
        <dbReference type="Proteomes" id="UP000054544"/>
    </source>
</evidence>
<protein>
    <recommendedName>
        <fullName evidence="3">Lectin</fullName>
    </recommendedName>
</protein>
<dbReference type="OrthoDB" id="4791458at2759"/>
<dbReference type="Pfam" id="PF07367">
    <property type="entry name" value="FB_lectin"/>
    <property type="match status" value="1"/>
</dbReference>
<dbReference type="AlphaFoldDB" id="A0A0D9P8B5"/>
<gene>
    <name evidence="1" type="ORF">H634G_02075</name>
</gene>
<dbReference type="InterPro" id="IPR009960">
    <property type="entry name" value="Fruit_body_lectin_fun"/>
</dbReference>
<dbReference type="EMBL" id="KE384723">
    <property type="protein sequence ID" value="KJK82469.1"/>
    <property type="molecule type" value="Genomic_DNA"/>
</dbReference>
<sequence length="146" mass="16356">MSYTITVQVYQTNPNAFFNIVEQTVFRGGTWGVNNGALTLTMNASGTAGSIRFLANTGESCIVTLGVHNYKPWGDIVTKLDPSSGTGVVITPEYYETEWGGTQKKERVDMRWKTLSKYEVTGGGRKYSFDYTEIKDKHLRVNFVIH</sequence>
<dbReference type="STRING" id="1291518.A0A0D9P8B5"/>
<dbReference type="Proteomes" id="UP000054544">
    <property type="component" value="Unassembled WGS sequence"/>
</dbReference>